<keyword evidence="4 6" id="KW-0067">ATP-binding</keyword>
<dbReference type="GO" id="GO:0016887">
    <property type="term" value="F:ATP hydrolysis activity"/>
    <property type="evidence" value="ECO:0007669"/>
    <property type="project" value="InterPro"/>
</dbReference>
<dbReference type="SMART" id="SM00382">
    <property type="entry name" value="AAA"/>
    <property type="match status" value="1"/>
</dbReference>
<keyword evidence="2" id="KW-0813">Transport</keyword>
<evidence type="ECO:0000256" key="1">
    <source>
        <dbReference type="ARBA" id="ARBA00005417"/>
    </source>
</evidence>
<evidence type="ECO:0000256" key="4">
    <source>
        <dbReference type="ARBA" id="ARBA00022840"/>
    </source>
</evidence>
<dbReference type="InterPro" id="IPR050166">
    <property type="entry name" value="ABC_transporter_ATP-bind"/>
</dbReference>
<dbReference type="CDD" id="cd03293">
    <property type="entry name" value="ABC_NrtD_SsuB_transporters"/>
    <property type="match status" value="1"/>
</dbReference>
<evidence type="ECO:0000256" key="2">
    <source>
        <dbReference type="ARBA" id="ARBA00022448"/>
    </source>
</evidence>
<name>A0A1H9X9A0_9RHOB</name>
<dbReference type="InterPro" id="IPR017871">
    <property type="entry name" value="ABC_transporter-like_CS"/>
</dbReference>
<evidence type="ECO:0000256" key="3">
    <source>
        <dbReference type="ARBA" id="ARBA00022741"/>
    </source>
</evidence>
<dbReference type="SUPFAM" id="SSF52540">
    <property type="entry name" value="P-loop containing nucleoside triphosphate hydrolases"/>
    <property type="match status" value="1"/>
</dbReference>
<evidence type="ECO:0000313" key="6">
    <source>
        <dbReference type="EMBL" id="SES42649.1"/>
    </source>
</evidence>
<organism evidence="6 7">
    <name type="scientific">Tranquillimonas rosea</name>
    <dbReference type="NCBI Taxonomy" id="641238"/>
    <lineage>
        <taxon>Bacteria</taxon>
        <taxon>Pseudomonadati</taxon>
        <taxon>Pseudomonadota</taxon>
        <taxon>Alphaproteobacteria</taxon>
        <taxon>Rhodobacterales</taxon>
        <taxon>Roseobacteraceae</taxon>
        <taxon>Tranquillimonas</taxon>
    </lineage>
</organism>
<dbReference type="InterPro" id="IPR003593">
    <property type="entry name" value="AAA+_ATPase"/>
</dbReference>
<dbReference type="AlphaFoldDB" id="A0A1H9X9A0"/>
<keyword evidence="3" id="KW-0547">Nucleotide-binding</keyword>
<dbReference type="PROSITE" id="PS00211">
    <property type="entry name" value="ABC_TRANSPORTER_1"/>
    <property type="match status" value="1"/>
</dbReference>
<dbReference type="EMBL" id="FOGU01000021">
    <property type="protein sequence ID" value="SES42649.1"/>
    <property type="molecule type" value="Genomic_DNA"/>
</dbReference>
<dbReference type="RefSeq" id="WP_092696405.1">
    <property type="nucleotide sequence ID" value="NZ_FOGU01000021.1"/>
</dbReference>
<dbReference type="STRING" id="641238.SAMN04490244_12113"/>
<dbReference type="Proteomes" id="UP000198885">
    <property type="component" value="Unassembled WGS sequence"/>
</dbReference>
<dbReference type="PANTHER" id="PTHR42788">
    <property type="entry name" value="TAURINE IMPORT ATP-BINDING PROTEIN-RELATED"/>
    <property type="match status" value="1"/>
</dbReference>
<gene>
    <name evidence="6" type="ORF">SAMN04490244_12113</name>
</gene>
<dbReference type="OrthoDB" id="9802264at2"/>
<proteinExistence type="inferred from homology"/>
<comment type="similarity">
    <text evidence="1">Belongs to the ABC transporter superfamily.</text>
</comment>
<reference evidence="6 7" key="1">
    <citation type="submission" date="2016-10" db="EMBL/GenBank/DDBJ databases">
        <authorList>
            <person name="de Groot N.N."/>
        </authorList>
    </citation>
    <scope>NUCLEOTIDE SEQUENCE [LARGE SCALE GENOMIC DNA]</scope>
    <source>
        <strain evidence="6 7">DSM 23042</strain>
    </source>
</reference>
<dbReference type="PANTHER" id="PTHR42788:SF13">
    <property type="entry name" value="ALIPHATIC SULFONATES IMPORT ATP-BINDING PROTEIN SSUB"/>
    <property type="match status" value="1"/>
</dbReference>
<dbReference type="Pfam" id="PF00005">
    <property type="entry name" value="ABC_tran"/>
    <property type="match status" value="1"/>
</dbReference>
<dbReference type="PROSITE" id="PS50893">
    <property type="entry name" value="ABC_TRANSPORTER_2"/>
    <property type="match status" value="1"/>
</dbReference>
<protein>
    <submittedName>
        <fullName evidence="6">NitT/TauT family transport system ATP-binding protein</fullName>
    </submittedName>
</protein>
<feature type="domain" description="ABC transporter" evidence="5">
    <location>
        <begin position="14"/>
        <end position="239"/>
    </location>
</feature>
<evidence type="ECO:0000259" key="5">
    <source>
        <dbReference type="PROSITE" id="PS50893"/>
    </source>
</evidence>
<dbReference type="InterPro" id="IPR003439">
    <property type="entry name" value="ABC_transporter-like_ATP-bd"/>
</dbReference>
<evidence type="ECO:0000313" key="7">
    <source>
        <dbReference type="Proteomes" id="UP000198885"/>
    </source>
</evidence>
<dbReference type="Gene3D" id="3.40.50.300">
    <property type="entry name" value="P-loop containing nucleotide triphosphate hydrolases"/>
    <property type="match status" value="1"/>
</dbReference>
<dbReference type="InterPro" id="IPR027417">
    <property type="entry name" value="P-loop_NTPase"/>
</dbReference>
<sequence length="254" mass="26448">MARPVALDTGGAAIRCEAVTKSFGKVAAVASITVTLAAGRTTALVGPSGCGKSTILRMIAGLEAPDSGTILLGSDPPKAVARRGGLAMAFQDPSLLPWRDVRANVALGAELARKPADAVDTLIELVGLGGFAGHRPAELSGGMRQRAAIARSLVSAPEILLLDEPFGAVDAMTRSRLNAELPPLWRDRGTTAVLVTHSVEEAVVLSDRVLVLSDRPARIVADIAIDLAPDQRGHDTQAVRALAQDVFSTLELKD</sequence>
<dbReference type="GO" id="GO:0005524">
    <property type="term" value="F:ATP binding"/>
    <property type="evidence" value="ECO:0007669"/>
    <property type="project" value="UniProtKB-KW"/>
</dbReference>
<keyword evidence="7" id="KW-1185">Reference proteome</keyword>
<accession>A0A1H9X9A0</accession>